<dbReference type="InterPro" id="IPR012340">
    <property type="entry name" value="NA-bd_OB-fold"/>
</dbReference>
<proteinExistence type="inferred from homology"/>
<dbReference type="GO" id="GO:0022627">
    <property type="term" value="C:cytosolic small ribosomal subunit"/>
    <property type="evidence" value="ECO:0007669"/>
    <property type="project" value="TreeGrafter"/>
</dbReference>
<dbReference type="SMART" id="SM00316">
    <property type="entry name" value="S1"/>
    <property type="match status" value="6"/>
</dbReference>
<evidence type="ECO:0000313" key="7">
    <source>
        <dbReference type="Proteomes" id="UP000070617"/>
    </source>
</evidence>
<dbReference type="STRING" id="134605.HMPREF3206_01115"/>
<keyword evidence="7" id="KW-1185">Reference proteome</keyword>
<accession>A0A133NCW6</accession>
<dbReference type="InterPro" id="IPR003029">
    <property type="entry name" value="S1_domain"/>
</dbReference>
<feature type="domain" description="S1 motif" evidence="5">
    <location>
        <begin position="369"/>
        <end position="436"/>
    </location>
</feature>
<comment type="function">
    <text evidence="4">Binds mRNA; thus facilitating recognition of the initiation point. It is needed to translate mRNA with a short Shine-Dalgarno (SD) purine-rich sequence.</text>
</comment>
<dbReference type="Pfam" id="PF00575">
    <property type="entry name" value="S1"/>
    <property type="match status" value="4"/>
</dbReference>
<dbReference type="CDD" id="cd00164">
    <property type="entry name" value="S1_like"/>
    <property type="match status" value="1"/>
</dbReference>
<comment type="similarity">
    <text evidence="1">Belongs to the bacterial ribosomal protein bS1 family.</text>
</comment>
<comment type="caution">
    <text evidence="6">The sequence shown here is derived from an EMBL/GenBank/DDBJ whole genome shotgun (WGS) entry which is preliminary data.</text>
</comment>
<reference evidence="7" key="1">
    <citation type="submission" date="2016-01" db="EMBL/GenBank/DDBJ databases">
        <authorList>
            <person name="Mitreva M."/>
            <person name="Pepin K.H."/>
            <person name="Mihindukulasuriya K.A."/>
            <person name="Fulton R."/>
            <person name="Fronick C."/>
            <person name="O'Laughlin M."/>
            <person name="Miner T."/>
            <person name="Herter B."/>
            <person name="Rosa B.A."/>
            <person name="Cordes M."/>
            <person name="Tomlinson C."/>
            <person name="Wollam A."/>
            <person name="Palsikar V.B."/>
            <person name="Mardis E.R."/>
            <person name="Wilson R.K."/>
        </authorList>
    </citation>
    <scope>NUCLEOTIDE SEQUENCE [LARGE SCALE GENOMIC DNA]</scope>
    <source>
        <strain evidence="7">CMW8396</strain>
    </source>
</reference>
<keyword evidence="2 6" id="KW-0689">Ribosomal protein</keyword>
<dbReference type="RefSeq" id="WP_008802355.1">
    <property type="nucleotide sequence ID" value="NZ_KQ956547.1"/>
</dbReference>
<feature type="domain" description="S1 motif" evidence="5">
    <location>
        <begin position="282"/>
        <end position="352"/>
    </location>
</feature>
<evidence type="ECO:0000256" key="4">
    <source>
        <dbReference type="ARBA" id="ARBA00025604"/>
    </source>
</evidence>
<dbReference type="EMBL" id="LRPX01000054">
    <property type="protein sequence ID" value="KXA14132.1"/>
    <property type="molecule type" value="Genomic_DNA"/>
</dbReference>
<dbReference type="PATRIC" id="fig|134605.3.peg.1099"/>
<dbReference type="PROSITE" id="PS50126">
    <property type="entry name" value="S1"/>
    <property type="match status" value="5"/>
</dbReference>
<sequence length="545" mass="61595">MLNGNENSNEFLEMLEDYLPAEKTGGKNQRVVGTINSIERNFVYLDVPGQRTVVRVRAEELSEYNVGDQVEVVLVGLLEADDDQEVLIASRKRIDLEDNWKHIEDSYENKTVLSGRIVKKIKGGYIVEAALYQGFLPNSLSEINEKDGEAMVGKNIDVIVKDIKQDSRDKRSKKITFSKKDITLMKEGEEFAKLTVGDVVTCTVSGIMDFGLSVMIDHLRGFIHISEVSWKRLDDLRDLYTVGQTVEAKILSLDEEKKNIKLSIKQLTTNPWDLSKDAFHEGDEVEGKVTRVLAYGAFVELTEGVEGLVHISDFAWNKKRINMEEYAKVGETVKVKILEFNPEGRKLKLGFKQLVENPWDVAEEKFAEGKELTATILDIKPFGLFAEIESGVDVFVHSSDFGWPGDEPANYQVGDSISFKVLELNVEDKKIKGSIKALKKSPWDKAMEEYKVGTTVEKKIKNIMDFGLFVELSKGIDGFIPTQFASKDFVKDLKDKFEIGQVVKAQIVEINQETQKIKLSIKKIELEEQKREDQDLLAKYGTAGE</sequence>
<dbReference type="PANTHER" id="PTHR10724">
    <property type="entry name" value="30S RIBOSOMAL PROTEIN S1"/>
    <property type="match status" value="1"/>
</dbReference>
<organism evidence="6 7">
    <name type="scientific">Fusobacterium equinum</name>
    <dbReference type="NCBI Taxonomy" id="134605"/>
    <lineage>
        <taxon>Bacteria</taxon>
        <taxon>Fusobacteriati</taxon>
        <taxon>Fusobacteriota</taxon>
        <taxon>Fusobacteriia</taxon>
        <taxon>Fusobacteriales</taxon>
        <taxon>Fusobacteriaceae</taxon>
        <taxon>Fusobacterium</taxon>
    </lineage>
</organism>
<dbReference type="AlphaFoldDB" id="A0A133NCW6"/>
<name>A0A133NCW6_9FUSO</name>
<protein>
    <submittedName>
        <fullName evidence="6">Putative ribosomal protein S1</fullName>
    </submittedName>
</protein>
<evidence type="ECO:0000256" key="2">
    <source>
        <dbReference type="ARBA" id="ARBA00022980"/>
    </source>
</evidence>
<evidence type="ECO:0000256" key="3">
    <source>
        <dbReference type="ARBA" id="ARBA00023274"/>
    </source>
</evidence>
<dbReference type="InterPro" id="IPR035104">
    <property type="entry name" value="Ribosomal_protein_S1-like"/>
</dbReference>
<dbReference type="Gene3D" id="2.40.50.140">
    <property type="entry name" value="Nucleic acid-binding proteins"/>
    <property type="match status" value="5"/>
</dbReference>
<dbReference type="InterPro" id="IPR050437">
    <property type="entry name" value="Ribos_protein_bS1-like"/>
</dbReference>
<dbReference type="GO" id="GO:0006412">
    <property type="term" value="P:translation"/>
    <property type="evidence" value="ECO:0007669"/>
    <property type="project" value="TreeGrafter"/>
</dbReference>
<dbReference type="PRINTS" id="PR00681">
    <property type="entry name" value="RIBOSOMALS1"/>
</dbReference>
<feature type="domain" description="S1 motif" evidence="5">
    <location>
        <begin position="197"/>
        <end position="265"/>
    </location>
</feature>
<feature type="domain" description="S1 motif" evidence="5">
    <location>
        <begin position="110"/>
        <end position="180"/>
    </location>
</feature>
<gene>
    <name evidence="6" type="ORF">HMPREF3206_01115</name>
</gene>
<evidence type="ECO:0000256" key="1">
    <source>
        <dbReference type="ARBA" id="ARBA00006767"/>
    </source>
</evidence>
<dbReference type="FunFam" id="2.40.50.140:FF:000103">
    <property type="entry name" value="protein RRP5 homolog"/>
    <property type="match status" value="3"/>
</dbReference>
<feature type="domain" description="S1 motif" evidence="5">
    <location>
        <begin position="453"/>
        <end position="522"/>
    </location>
</feature>
<evidence type="ECO:0000313" key="6">
    <source>
        <dbReference type="EMBL" id="KXA14132.1"/>
    </source>
</evidence>
<keyword evidence="3" id="KW-0687">Ribonucleoprotein</keyword>
<dbReference type="SUPFAM" id="SSF50249">
    <property type="entry name" value="Nucleic acid-binding proteins"/>
    <property type="match status" value="6"/>
</dbReference>
<evidence type="ECO:0000259" key="5">
    <source>
        <dbReference type="PROSITE" id="PS50126"/>
    </source>
</evidence>
<dbReference type="PANTHER" id="PTHR10724:SF7">
    <property type="entry name" value="SMALL RIBOSOMAL SUBUNIT PROTEIN BS1C"/>
    <property type="match status" value="1"/>
</dbReference>
<dbReference type="Proteomes" id="UP000070617">
    <property type="component" value="Unassembled WGS sequence"/>
</dbReference>
<dbReference type="GO" id="GO:0003735">
    <property type="term" value="F:structural constituent of ribosome"/>
    <property type="evidence" value="ECO:0007669"/>
    <property type="project" value="TreeGrafter"/>
</dbReference>
<dbReference type="GO" id="GO:0003729">
    <property type="term" value="F:mRNA binding"/>
    <property type="evidence" value="ECO:0007669"/>
    <property type="project" value="TreeGrafter"/>
</dbReference>